<evidence type="ECO:0000256" key="1">
    <source>
        <dbReference type="SAM" id="MobiDB-lite"/>
    </source>
</evidence>
<evidence type="ECO:0000256" key="2">
    <source>
        <dbReference type="SAM" id="Phobius"/>
    </source>
</evidence>
<reference evidence="3" key="1">
    <citation type="journal article" date="2021" name="bioRxiv">
        <title>Whole Genome Assembly and Annotation of Northern Wild Rice, Zizania palustris L., Supports a Whole Genome Duplication in the Zizania Genus.</title>
        <authorList>
            <person name="Haas M."/>
            <person name="Kono T."/>
            <person name="Macchietto M."/>
            <person name="Millas R."/>
            <person name="McGilp L."/>
            <person name="Shao M."/>
            <person name="Duquette J."/>
            <person name="Hirsch C.N."/>
            <person name="Kimball J."/>
        </authorList>
    </citation>
    <scope>NUCLEOTIDE SEQUENCE</scope>
    <source>
        <tissue evidence="3">Fresh leaf tissue</tissue>
    </source>
</reference>
<name>A0A8J5VZF7_ZIZPA</name>
<proteinExistence type="predicted"/>
<feature type="transmembrane region" description="Helical" evidence="2">
    <location>
        <begin position="113"/>
        <end position="141"/>
    </location>
</feature>
<feature type="region of interest" description="Disordered" evidence="1">
    <location>
        <begin position="56"/>
        <end position="102"/>
    </location>
</feature>
<feature type="compositionally biased region" description="Basic residues" evidence="1">
    <location>
        <begin position="82"/>
        <end position="92"/>
    </location>
</feature>
<evidence type="ECO:0000313" key="3">
    <source>
        <dbReference type="EMBL" id="KAG8080641.1"/>
    </source>
</evidence>
<accession>A0A8J5VZF7</accession>
<keyword evidence="2" id="KW-1133">Transmembrane helix</keyword>
<keyword evidence="2" id="KW-0472">Membrane</keyword>
<keyword evidence="4" id="KW-1185">Reference proteome</keyword>
<gene>
    <name evidence="3" type="ORF">GUJ93_ZPchr0007g5444</name>
</gene>
<keyword evidence="2" id="KW-0812">Transmembrane</keyword>
<comment type="caution">
    <text evidence="3">The sequence shown here is derived from an EMBL/GenBank/DDBJ whole genome shotgun (WGS) entry which is preliminary data.</text>
</comment>
<organism evidence="3 4">
    <name type="scientific">Zizania palustris</name>
    <name type="common">Northern wild rice</name>
    <dbReference type="NCBI Taxonomy" id="103762"/>
    <lineage>
        <taxon>Eukaryota</taxon>
        <taxon>Viridiplantae</taxon>
        <taxon>Streptophyta</taxon>
        <taxon>Embryophyta</taxon>
        <taxon>Tracheophyta</taxon>
        <taxon>Spermatophyta</taxon>
        <taxon>Magnoliopsida</taxon>
        <taxon>Liliopsida</taxon>
        <taxon>Poales</taxon>
        <taxon>Poaceae</taxon>
        <taxon>BOP clade</taxon>
        <taxon>Oryzoideae</taxon>
        <taxon>Oryzeae</taxon>
        <taxon>Zizaniinae</taxon>
        <taxon>Zizania</taxon>
    </lineage>
</organism>
<dbReference type="EMBL" id="JAAALK010000282">
    <property type="protein sequence ID" value="KAG8080641.1"/>
    <property type="molecule type" value="Genomic_DNA"/>
</dbReference>
<reference evidence="3" key="2">
    <citation type="submission" date="2021-02" db="EMBL/GenBank/DDBJ databases">
        <authorList>
            <person name="Kimball J.A."/>
            <person name="Haas M.W."/>
            <person name="Macchietto M."/>
            <person name="Kono T."/>
            <person name="Duquette J."/>
            <person name="Shao M."/>
        </authorList>
    </citation>
    <scope>NUCLEOTIDE SEQUENCE</scope>
    <source>
        <tissue evidence="3">Fresh leaf tissue</tissue>
    </source>
</reference>
<dbReference type="AlphaFoldDB" id="A0A8J5VZF7"/>
<dbReference type="Proteomes" id="UP000729402">
    <property type="component" value="Unassembled WGS sequence"/>
</dbReference>
<sequence length="162" mass="17472">MTPVMDTNKGPVVGSPNPTALDDASPGRPRRWANFGGAAGSAARKISRRREVLQSGRHPGPALSLPLHCTPAQHPDPPCNSRWRKTRGKRKPTSFAVASGAGGRGPVHYRTHLLLLLPVVVAACAPTVGFLLRGALLLGCLHRMEEKRTRRELGRVTGREEN</sequence>
<evidence type="ECO:0000313" key="4">
    <source>
        <dbReference type="Proteomes" id="UP000729402"/>
    </source>
</evidence>
<protein>
    <submittedName>
        <fullName evidence="3">Uncharacterized protein</fullName>
    </submittedName>
</protein>
<feature type="region of interest" description="Disordered" evidence="1">
    <location>
        <begin position="1"/>
        <end position="29"/>
    </location>
</feature>